<feature type="transmembrane region" description="Helical" evidence="1">
    <location>
        <begin position="7"/>
        <end position="27"/>
    </location>
</feature>
<proteinExistence type="predicted"/>
<keyword evidence="3" id="KW-1185">Reference proteome</keyword>
<evidence type="ECO:0000313" key="3">
    <source>
        <dbReference type="Proteomes" id="UP001500552"/>
    </source>
</evidence>
<keyword evidence="1" id="KW-0812">Transmembrane</keyword>
<gene>
    <name evidence="2" type="ORF">GCM10023188_07770</name>
</gene>
<protein>
    <recommendedName>
        <fullName evidence="4">DUF4864 domain-containing protein</fullName>
    </recommendedName>
</protein>
<keyword evidence="1" id="KW-1133">Transmembrane helix</keyword>
<reference evidence="3" key="1">
    <citation type="journal article" date="2019" name="Int. J. Syst. Evol. Microbiol.">
        <title>The Global Catalogue of Microorganisms (GCM) 10K type strain sequencing project: providing services to taxonomists for standard genome sequencing and annotation.</title>
        <authorList>
            <consortium name="The Broad Institute Genomics Platform"/>
            <consortium name="The Broad Institute Genome Sequencing Center for Infectious Disease"/>
            <person name="Wu L."/>
            <person name="Ma J."/>
        </authorList>
    </citation>
    <scope>NUCLEOTIDE SEQUENCE [LARGE SCALE GENOMIC DNA]</scope>
    <source>
        <strain evidence="3">JCM 17926</strain>
    </source>
</reference>
<dbReference type="RefSeq" id="WP_345156929.1">
    <property type="nucleotide sequence ID" value="NZ_BAABHC010000003.1"/>
</dbReference>
<evidence type="ECO:0008006" key="4">
    <source>
        <dbReference type="Google" id="ProtNLM"/>
    </source>
</evidence>
<accession>A0ABP8LBW5</accession>
<dbReference type="Pfam" id="PF16156">
    <property type="entry name" value="DUF4864"/>
    <property type="match status" value="1"/>
</dbReference>
<comment type="caution">
    <text evidence="2">The sequence shown here is derived from an EMBL/GenBank/DDBJ whole genome shotgun (WGS) entry which is preliminary data.</text>
</comment>
<keyword evidence="1" id="KW-0472">Membrane</keyword>
<dbReference type="InterPro" id="IPR032347">
    <property type="entry name" value="DUF4864"/>
</dbReference>
<organism evidence="2 3">
    <name type="scientific">Pontibacter saemangeumensis</name>
    <dbReference type="NCBI Taxonomy" id="1084525"/>
    <lineage>
        <taxon>Bacteria</taxon>
        <taxon>Pseudomonadati</taxon>
        <taxon>Bacteroidota</taxon>
        <taxon>Cytophagia</taxon>
        <taxon>Cytophagales</taxon>
        <taxon>Hymenobacteraceae</taxon>
        <taxon>Pontibacter</taxon>
    </lineage>
</organism>
<dbReference type="EMBL" id="BAABHC010000003">
    <property type="protein sequence ID" value="GAA4426084.1"/>
    <property type="molecule type" value="Genomic_DNA"/>
</dbReference>
<evidence type="ECO:0000256" key="1">
    <source>
        <dbReference type="SAM" id="Phobius"/>
    </source>
</evidence>
<dbReference type="PANTHER" id="PTHR35716">
    <property type="entry name" value="OS05G0574700 PROTEIN-RELATED"/>
    <property type="match status" value="1"/>
</dbReference>
<dbReference type="Proteomes" id="UP001500552">
    <property type="component" value="Unassembled WGS sequence"/>
</dbReference>
<name>A0ABP8LBW5_9BACT</name>
<evidence type="ECO:0000313" key="2">
    <source>
        <dbReference type="EMBL" id="GAA4426084.1"/>
    </source>
</evidence>
<sequence length="186" mass="21312">MKGKDNVFDYLMFLVGLFLLILFWVQFPAMPTLEDRQYATYVMPDAVASSSSKWTYIKPDKTLSPQQVVNIQLQALQQNDQSDSGVITVFNFSSPQNKLHIGPINHLRVLVRDPAYQPMLNFKSYKKGQLVVSDDSAYQLVVIEGRDGRQEVYMFILSKQRRGAYKGCWMTEGIARMEQDLLTSLT</sequence>